<evidence type="ECO:0000256" key="11">
    <source>
        <dbReference type="SAM" id="SignalP"/>
    </source>
</evidence>
<keyword evidence="10" id="KW-0998">Cell outer membrane</keyword>
<dbReference type="Gene3D" id="2.40.170.20">
    <property type="entry name" value="TonB-dependent receptor, beta-barrel domain"/>
    <property type="match status" value="2"/>
</dbReference>
<keyword evidence="7" id="KW-0408">Iron</keyword>
<dbReference type="InterPro" id="IPR012910">
    <property type="entry name" value="Plug_dom"/>
</dbReference>
<keyword evidence="5" id="KW-0812">Transmembrane</keyword>
<dbReference type="PANTHER" id="PTHR32552">
    <property type="entry name" value="FERRICHROME IRON RECEPTOR-RELATED"/>
    <property type="match status" value="1"/>
</dbReference>
<evidence type="ECO:0000256" key="5">
    <source>
        <dbReference type="ARBA" id="ARBA00022692"/>
    </source>
</evidence>
<keyword evidence="3" id="KW-1134">Transmembrane beta strand</keyword>
<organism evidence="13 14">
    <name type="scientific">Synoicihabitans lomoniglobus</name>
    <dbReference type="NCBI Taxonomy" id="2909285"/>
    <lineage>
        <taxon>Bacteria</taxon>
        <taxon>Pseudomonadati</taxon>
        <taxon>Verrucomicrobiota</taxon>
        <taxon>Opitutia</taxon>
        <taxon>Opitutales</taxon>
        <taxon>Opitutaceae</taxon>
        <taxon>Synoicihabitans</taxon>
    </lineage>
</organism>
<dbReference type="Pfam" id="PF07715">
    <property type="entry name" value="Plug"/>
    <property type="match status" value="1"/>
</dbReference>
<protein>
    <submittedName>
        <fullName evidence="13">TonB-dependent receptor plug domain-containing protein</fullName>
    </submittedName>
</protein>
<keyword evidence="6 11" id="KW-0732">Signal</keyword>
<keyword evidence="2" id="KW-0813">Transport</keyword>
<evidence type="ECO:0000256" key="8">
    <source>
        <dbReference type="ARBA" id="ARBA00023065"/>
    </source>
</evidence>
<accession>A0AAE9ZXA3</accession>
<dbReference type="SUPFAM" id="SSF56935">
    <property type="entry name" value="Porins"/>
    <property type="match status" value="2"/>
</dbReference>
<dbReference type="RefSeq" id="WP_330931098.1">
    <property type="nucleotide sequence ID" value="NZ_CP119075.1"/>
</dbReference>
<gene>
    <name evidence="13" type="ORF">PXH66_18020</name>
</gene>
<evidence type="ECO:0000256" key="2">
    <source>
        <dbReference type="ARBA" id="ARBA00022448"/>
    </source>
</evidence>
<keyword evidence="14" id="KW-1185">Reference proteome</keyword>
<dbReference type="InterPro" id="IPR036942">
    <property type="entry name" value="Beta-barrel_TonB_sf"/>
</dbReference>
<dbReference type="EMBL" id="CP119075">
    <property type="protein sequence ID" value="WED64238.1"/>
    <property type="molecule type" value="Genomic_DNA"/>
</dbReference>
<evidence type="ECO:0000313" key="14">
    <source>
        <dbReference type="Proteomes" id="UP001218638"/>
    </source>
</evidence>
<keyword evidence="9" id="KW-0472">Membrane</keyword>
<evidence type="ECO:0000256" key="7">
    <source>
        <dbReference type="ARBA" id="ARBA00023004"/>
    </source>
</evidence>
<name>A0AAE9ZXA3_9BACT</name>
<keyword evidence="4" id="KW-0410">Iron transport</keyword>
<proteinExistence type="predicted"/>
<evidence type="ECO:0000256" key="9">
    <source>
        <dbReference type="ARBA" id="ARBA00023136"/>
    </source>
</evidence>
<dbReference type="GO" id="GO:0009279">
    <property type="term" value="C:cell outer membrane"/>
    <property type="evidence" value="ECO:0007669"/>
    <property type="project" value="UniProtKB-SubCell"/>
</dbReference>
<sequence length="1251" mass="136570">MLTKTYSAPPAARRFWLPQALAAGLLGLTWPVSAQTAVGSSDGTVDDEDIVMLSPFTVDAQEDAGSYRATSTLAGSRIRTDLKDVASSITVITAEFLKDTGATDNQSLLQYTTNTEVGGVYGNYAGVGGTFIDGANESSNFLRPNNNTRVRGLDSADNTRDLFQSDIPWDAYNVGRVDLQRGPNSILFGFGSPAGIINTSINGATLGRSSGNVEFRVSSHGSMRGSFDYNKVLIENELAVRLSGVSDDTQYRQKPAFNRADRIFGALRWAPSFLQTDSASTVIRANYESGEVTANRPRSLPPWDHITPYFDANAINRQSWDPYYAWAAGVVSYSSSDVAPGVTPNPWVVQYFGPGLQNVSAPTFIYDSAGASSYNAVYQASPGTYFGINPAGERDGSIDGFPYGSNIGIGNYADAAKNSDRIGAGDFPAADKGFYKRKSITDTSIFDFYNNLLDGEAKREWQNFDAYNVTLEQTFFDGKLGVELVYDMQEYDDGQTRNLNDPYLSVDIRTNLMRYPGAFADIVVPNPNVGRAFVGGNSKNGGNSTSFSERENLRATAFADLDVADWLGSDSFLGRMLGRHVITGVYSDETYDREDRNFVRYAVDPSWSDAIGSGGGGPVDLGANTGGLSQGDVTLDWVYYLSGNLSATSSASGLNLPRITGIHDPSGEHGIEYFDSTWNAPGVDPGAYWFNTARGLTNDPAGEDSTQSENPRNYVGWTTGSFNVLNAANGDIDQLYTDISRVQRVTESTALTWQAYLIDDLLVGTYGWREDTQKLRSGASSSNEAGNTDGYAHINPALDPLDTTTGISEGQSRSWGLVLHTPRSIRERLPYGTNFSLTYSNGRNSRVENRYGFGGNALPNAKGETKDYGVVISTLDDRLQLKVTKYETTVSDANLSSVSTEVSTLGSNTYYLRNLEAWGTGTVMAYLNGFDGNQAGNEWFWNWAHVDEGFNGFTDPNSAEFNNHPSTIAQKAAVSSWLSQMQSAEWFDAYGFNINYAAAVAGDYANAFPGWNPSPAIGDIQPAGGGRINGTWPTGTANNKSEGWEFELTGQPTKNLNVSVNASKTTASQTSLGQDLVNFVEAQYAKYQSPAGDLRLWWGGGDTFRQTYETNIWSAYQFQLQTNGKMVPEMAPWRFNMVTNYSFDEGMLKGTNVGLAYRWSDSRILGYRLNAAQDNLDVDSPIWSASEDHVDMWVGHERPLTEKITWRVQLNLRNIGESPHLVPISVQPDGSPGAYRISDGFNWSFTNTFSF</sequence>
<feature type="domain" description="TonB-dependent receptor plug" evidence="12">
    <location>
        <begin position="82"/>
        <end position="196"/>
    </location>
</feature>
<keyword evidence="13" id="KW-0675">Receptor</keyword>
<evidence type="ECO:0000256" key="10">
    <source>
        <dbReference type="ARBA" id="ARBA00023237"/>
    </source>
</evidence>
<dbReference type="KEGG" id="slom:PXH66_18020"/>
<evidence type="ECO:0000256" key="4">
    <source>
        <dbReference type="ARBA" id="ARBA00022496"/>
    </source>
</evidence>
<feature type="signal peptide" evidence="11">
    <location>
        <begin position="1"/>
        <end position="34"/>
    </location>
</feature>
<evidence type="ECO:0000256" key="3">
    <source>
        <dbReference type="ARBA" id="ARBA00022452"/>
    </source>
</evidence>
<dbReference type="Proteomes" id="UP001218638">
    <property type="component" value="Chromosome"/>
</dbReference>
<evidence type="ECO:0000256" key="1">
    <source>
        <dbReference type="ARBA" id="ARBA00004571"/>
    </source>
</evidence>
<keyword evidence="8" id="KW-0406">Ion transport</keyword>
<reference evidence="13" key="1">
    <citation type="submission" date="2023-03" db="EMBL/GenBank/DDBJ databases">
        <title>Lomoglobus Profundus gen. nov., sp. nov., a novel member of the phylum Verrucomicrobia, isolated from deep-marine sediment of South China Sea.</title>
        <authorList>
            <person name="Ahmad T."/>
            <person name="Ishaq S.E."/>
            <person name="Wang F."/>
        </authorList>
    </citation>
    <scope>NUCLEOTIDE SEQUENCE</scope>
    <source>
        <strain evidence="13">LMO-M01</strain>
    </source>
</reference>
<dbReference type="InterPro" id="IPR039426">
    <property type="entry name" value="TonB-dep_rcpt-like"/>
</dbReference>
<dbReference type="AlphaFoldDB" id="A0AAE9ZXA3"/>
<dbReference type="PANTHER" id="PTHR32552:SF68">
    <property type="entry name" value="FERRICHROME OUTER MEMBRANE TRANSPORTER_PHAGE RECEPTOR"/>
    <property type="match status" value="1"/>
</dbReference>
<evidence type="ECO:0000259" key="12">
    <source>
        <dbReference type="Pfam" id="PF07715"/>
    </source>
</evidence>
<evidence type="ECO:0000313" key="13">
    <source>
        <dbReference type="EMBL" id="WED64238.1"/>
    </source>
</evidence>
<comment type="subcellular location">
    <subcellularLocation>
        <location evidence="1">Cell outer membrane</location>
        <topology evidence="1">Multi-pass membrane protein</topology>
    </subcellularLocation>
</comment>
<evidence type="ECO:0000256" key="6">
    <source>
        <dbReference type="ARBA" id="ARBA00022729"/>
    </source>
</evidence>
<feature type="chain" id="PRO_5042272834" evidence="11">
    <location>
        <begin position="35"/>
        <end position="1251"/>
    </location>
</feature>
<dbReference type="GO" id="GO:0015344">
    <property type="term" value="F:siderophore uptake transmembrane transporter activity"/>
    <property type="evidence" value="ECO:0007669"/>
    <property type="project" value="TreeGrafter"/>
</dbReference>